<dbReference type="AlphaFoldDB" id="A0AAP2UN04"/>
<gene>
    <name evidence="1" type="ORF">MKC95_11090</name>
</gene>
<accession>A0AAP2UN04</accession>
<dbReference type="RefSeq" id="WP_002611887.1">
    <property type="nucleotide sequence ID" value="NZ_JBPFKS010000019.1"/>
</dbReference>
<evidence type="ECO:0000313" key="1">
    <source>
        <dbReference type="EMBL" id="MCR0233310.1"/>
    </source>
</evidence>
<proteinExistence type="predicted"/>
<dbReference type="Proteomes" id="UP001203972">
    <property type="component" value="Unassembled WGS sequence"/>
</dbReference>
<name>A0AAP2UN04_CLOIN</name>
<evidence type="ECO:0000313" key="2">
    <source>
        <dbReference type="Proteomes" id="UP001203972"/>
    </source>
</evidence>
<dbReference type="EMBL" id="JAKTMA010000017">
    <property type="protein sequence ID" value="MCR0233310.1"/>
    <property type="molecule type" value="Genomic_DNA"/>
</dbReference>
<comment type="caution">
    <text evidence="1">The sequence shown here is derived from an EMBL/GenBank/DDBJ whole genome shotgun (WGS) entry which is preliminary data.</text>
</comment>
<organism evidence="1 2">
    <name type="scientific">Clostridium innocuum</name>
    <dbReference type="NCBI Taxonomy" id="1522"/>
    <lineage>
        <taxon>Bacteria</taxon>
        <taxon>Bacillati</taxon>
        <taxon>Bacillota</taxon>
        <taxon>Clostridia</taxon>
        <taxon>Eubacteriales</taxon>
        <taxon>Clostridiaceae</taxon>
        <taxon>Clostridium</taxon>
    </lineage>
</organism>
<sequence length="53" mass="6191">MDKFTFTVICDNQEDFEAKKSLIDFYSGLTEERKEKFNDLVATLNALLVQNQE</sequence>
<reference evidence="1" key="1">
    <citation type="journal article" date="2022" name="Clin. Infect. Dis.">
        <title>Association between Clostridium innocuum and antibiotic-associated diarrhea in adults and children: A cross-sectional study and comparative genomics analysis.</title>
        <authorList>
            <person name="Cherny K.E."/>
            <person name="Muscat E.B."/>
            <person name="Balaji A."/>
            <person name="Mukherjee J."/>
            <person name="Ozer E.A."/>
            <person name="Angarone M.P."/>
            <person name="Hauser A.R."/>
            <person name="Sichel J.S."/>
            <person name="Amponsah E."/>
            <person name="Kociolek L.K."/>
        </authorList>
    </citation>
    <scope>NUCLEOTIDE SEQUENCE</scope>
    <source>
        <strain evidence="1">NU1-AC-029v</strain>
    </source>
</reference>
<protein>
    <submittedName>
        <fullName evidence="1">Uncharacterized protein</fullName>
    </submittedName>
</protein>